<evidence type="ECO:0000256" key="15">
    <source>
        <dbReference type="ARBA" id="ARBA00072265"/>
    </source>
</evidence>
<dbReference type="PANTHER" id="PTHR11908">
    <property type="entry name" value="XANTHINE DEHYDROGENASE"/>
    <property type="match status" value="1"/>
</dbReference>
<dbReference type="Proteomes" id="UP001168990">
    <property type="component" value="Unassembled WGS sequence"/>
</dbReference>
<evidence type="ECO:0000256" key="6">
    <source>
        <dbReference type="ARBA" id="ARBA00022714"/>
    </source>
</evidence>
<keyword evidence="5" id="KW-0285">Flavoprotein</keyword>
<dbReference type="GO" id="GO:0005506">
    <property type="term" value="F:iron ion binding"/>
    <property type="evidence" value="ECO:0007669"/>
    <property type="project" value="InterPro"/>
</dbReference>
<feature type="binding site" evidence="18">
    <location>
        <position position="156"/>
    </location>
    <ligand>
        <name>[2Fe-2S] cluster</name>
        <dbReference type="ChEBI" id="CHEBI:190135"/>
        <label>2</label>
    </ligand>
</feature>
<feature type="binding site" evidence="18">
    <location>
        <position position="747"/>
    </location>
    <ligand>
        <name>Mo-molybdopterin</name>
        <dbReference type="ChEBI" id="CHEBI:71302"/>
    </ligand>
    <ligandPart>
        <name>Mo</name>
        <dbReference type="ChEBI" id="CHEBI:28685"/>
    </ligandPart>
</feature>
<dbReference type="Gene3D" id="3.30.465.10">
    <property type="match status" value="1"/>
</dbReference>
<dbReference type="SUPFAM" id="SSF54665">
    <property type="entry name" value="CO dehydrogenase molybdoprotein N-domain-like"/>
    <property type="match status" value="1"/>
</dbReference>
<keyword evidence="21" id="KW-1185">Reference proteome</keyword>
<dbReference type="InterPro" id="IPR002346">
    <property type="entry name" value="Mopterin_DH_FAD-bd"/>
</dbReference>
<dbReference type="InterPro" id="IPR000674">
    <property type="entry name" value="Ald_Oxase/Xan_DH_a/b"/>
</dbReference>
<dbReference type="GO" id="GO:0050302">
    <property type="term" value="F:indole-3-acetaldehyde oxidase activity"/>
    <property type="evidence" value="ECO:0007669"/>
    <property type="project" value="UniProtKB-EC"/>
</dbReference>
<dbReference type="InterPro" id="IPR037165">
    <property type="entry name" value="AldOxase/xan_DH_Mopterin-bd_sf"/>
</dbReference>
<gene>
    <name evidence="20" type="ORF">PV328_007122</name>
</gene>
<evidence type="ECO:0000313" key="20">
    <source>
        <dbReference type="EMBL" id="KAK0174001.1"/>
    </source>
</evidence>
<dbReference type="InterPro" id="IPR036683">
    <property type="entry name" value="CO_DH_flav_C_dom_sf"/>
</dbReference>
<feature type="binding site" evidence="18">
    <location>
        <position position="154"/>
    </location>
    <ligand>
        <name>[2Fe-2S] cluster</name>
        <dbReference type="ChEBI" id="CHEBI:190135"/>
        <label>2</label>
    </ligand>
</feature>
<dbReference type="SUPFAM" id="SSF47741">
    <property type="entry name" value="CO dehydrogenase ISP C-domain like"/>
    <property type="match status" value="1"/>
</dbReference>
<evidence type="ECO:0000256" key="2">
    <source>
        <dbReference type="ARBA" id="ARBA00006849"/>
    </source>
</evidence>
<evidence type="ECO:0000259" key="19">
    <source>
        <dbReference type="PROSITE" id="PS51387"/>
    </source>
</evidence>
<dbReference type="GO" id="GO:0005777">
    <property type="term" value="C:peroxisome"/>
    <property type="evidence" value="ECO:0007669"/>
    <property type="project" value="UniProtKB-SubCell"/>
</dbReference>
<dbReference type="Pfam" id="PF00941">
    <property type="entry name" value="FAD_binding_5"/>
    <property type="match status" value="1"/>
</dbReference>
<evidence type="ECO:0000256" key="12">
    <source>
        <dbReference type="ARBA" id="ARBA00023140"/>
    </source>
</evidence>
<comment type="subunit">
    <text evidence="3">Homodimer.</text>
</comment>
<comment type="cofactor">
    <cofactor evidence="17">
        <name>FAD</name>
        <dbReference type="ChEBI" id="CHEBI:57692"/>
    </cofactor>
</comment>
<dbReference type="InterPro" id="IPR036318">
    <property type="entry name" value="FAD-bd_PCMH-like_sf"/>
</dbReference>
<evidence type="ECO:0000256" key="7">
    <source>
        <dbReference type="ARBA" id="ARBA00022723"/>
    </source>
</evidence>
<keyword evidence="8 17" id="KW-0274">FAD</keyword>
<dbReference type="EMBL" id="JAQQBS010000002">
    <property type="protein sequence ID" value="KAK0174001.1"/>
    <property type="molecule type" value="Genomic_DNA"/>
</dbReference>
<keyword evidence="12" id="KW-0576">Peroxisome</keyword>
<feature type="binding site" evidence="18">
    <location>
        <position position="79"/>
    </location>
    <ligand>
        <name>[2Fe-2S] cluster</name>
        <dbReference type="ChEBI" id="CHEBI:190135"/>
        <label>1</label>
    </ligand>
</feature>
<dbReference type="Gene3D" id="3.30.365.10">
    <property type="entry name" value="Aldehyde oxidase/xanthine dehydrogenase, molybdopterin binding domain"/>
    <property type="match status" value="4"/>
</dbReference>
<evidence type="ECO:0000256" key="13">
    <source>
        <dbReference type="ARBA" id="ARBA00034078"/>
    </source>
</evidence>
<feature type="binding site" evidence="18">
    <location>
        <position position="63"/>
    </location>
    <ligand>
        <name>[2Fe-2S] cluster</name>
        <dbReference type="ChEBI" id="CHEBI:190135"/>
        <label>1</label>
    </ligand>
</feature>
<proteinExistence type="inferred from homology"/>
<dbReference type="InterPro" id="IPR008274">
    <property type="entry name" value="AldOxase/xan_DH_MoCoBD1"/>
</dbReference>
<organism evidence="20 21">
    <name type="scientific">Microctonus aethiopoides</name>
    <dbReference type="NCBI Taxonomy" id="144406"/>
    <lineage>
        <taxon>Eukaryota</taxon>
        <taxon>Metazoa</taxon>
        <taxon>Ecdysozoa</taxon>
        <taxon>Arthropoda</taxon>
        <taxon>Hexapoda</taxon>
        <taxon>Insecta</taxon>
        <taxon>Pterygota</taxon>
        <taxon>Neoptera</taxon>
        <taxon>Endopterygota</taxon>
        <taxon>Hymenoptera</taxon>
        <taxon>Apocrita</taxon>
        <taxon>Ichneumonoidea</taxon>
        <taxon>Braconidae</taxon>
        <taxon>Euphorinae</taxon>
        <taxon>Microctonus</taxon>
    </lineage>
</organism>
<dbReference type="FunFam" id="3.30.465.10:FF:000013">
    <property type="entry name" value="Aldehyde oxidase"/>
    <property type="match status" value="1"/>
</dbReference>
<dbReference type="InterPro" id="IPR046867">
    <property type="entry name" value="AldOxase/xan_DH_MoCoBD2"/>
</dbReference>
<evidence type="ECO:0000256" key="3">
    <source>
        <dbReference type="ARBA" id="ARBA00011738"/>
    </source>
</evidence>
<feature type="binding site" evidence="17">
    <location>
        <position position="407"/>
    </location>
    <ligand>
        <name>FAD</name>
        <dbReference type="ChEBI" id="CHEBI:57692"/>
    </ligand>
</feature>
<feature type="binding site" evidence="18">
    <location>
        <position position="122"/>
    </location>
    <ligand>
        <name>[2Fe-2S] cluster</name>
        <dbReference type="ChEBI" id="CHEBI:190135"/>
        <label>2</label>
    </ligand>
</feature>
<comment type="cofactor">
    <cofactor evidence="18">
        <name>[2Fe-2S] cluster</name>
        <dbReference type="ChEBI" id="CHEBI:190135"/>
    </cofactor>
    <text evidence="18">Binds 2 [2Fe-2S] clusters.</text>
</comment>
<dbReference type="Pfam" id="PF01799">
    <property type="entry name" value="Fer2_2"/>
    <property type="match status" value="1"/>
</dbReference>
<dbReference type="SUPFAM" id="SSF56176">
    <property type="entry name" value="FAD-binding/transporter-associated domain-like"/>
    <property type="match status" value="1"/>
</dbReference>
<accession>A0AA39FR55</accession>
<comment type="subcellular location">
    <subcellularLocation>
        <location evidence="1">Peroxisome</location>
    </subcellularLocation>
</comment>
<dbReference type="InterPro" id="IPR005107">
    <property type="entry name" value="CO_DH_flav_C"/>
</dbReference>
<dbReference type="FunFam" id="3.90.1170.50:FF:000003">
    <property type="entry name" value="Aldehyde oxidase"/>
    <property type="match status" value="1"/>
</dbReference>
<keyword evidence="10 18" id="KW-0408">Iron</keyword>
<dbReference type="Gene3D" id="3.10.20.30">
    <property type="match status" value="1"/>
</dbReference>
<dbReference type="InterPro" id="IPR016169">
    <property type="entry name" value="FAD-bd_PCMH_sub2"/>
</dbReference>
<feature type="binding site" evidence="18">
    <location>
        <position position="890"/>
    </location>
    <ligand>
        <name>Mo-molybdopterin</name>
        <dbReference type="ChEBI" id="CHEBI:71302"/>
    </ligand>
    <ligandPart>
        <name>Mo</name>
        <dbReference type="ChEBI" id="CHEBI:28685"/>
    </ligandPart>
</feature>
<comment type="cofactor">
    <cofactor evidence="18">
        <name>Mo-molybdopterin</name>
        <dbReference type="ChEBI" id="CHEBI:71302"/>
    </cofactor>
    <text evidence="18">Binds 1 Mo-molybdopterin (Mo-MPT) cofactor per subunit.</text>
</comment>
<dbReference type="PIRSF" id="PIRSF000127">
    <property type="entry name" value="Xanthine_DH"/>
    <property type="match status" value="1"/>
</dbReference>
<evidence type="ECO:0000256" key="11">
    <source>
        <dbReference type="ARBA" id="ARBA00023014"/>
    </source>
</evidence>
<reference evidence="20" key="1">
    <citation type="journal article" date="2023" name="bioRxiv">
        <title>Scaffold-level genome assemblies of two parasitoid biocontrol wasps reveal the parthenogenesis mechanism and an associated novel virus.</title>
        <authorList>
            <person name="Inwood S."/>
            <person name="Skelly J."/>
            <person name="Guhlin J."/>
            <person name="Harrop T."/>
            <person name="Goldson S."/>
            <person name="Dearden P."/>
        </authorList>
    </citation>
    <scope>NUCLEOTIDE SEQUENCE</scope>
    <source>
        <strain evidence="20">Irish</strain>
        <tissue evidence="20">Whole body</tissue>
    </source>
</reference>
<dbReference type="Gene3D" id="1.10.150.120">
    <property type="entry name" value="[2Fe-2S]-binding domain"/>
    <property type="match status" value="1"/>
</dbReference>
<keyword evidence="4 18" id="KW-0500">Molybdenum</keyword>
<feature type="active site" description="Proton acceptor" evidence="16">
    <location>
        <position position="1216"/>
    </location>
</feature>
<evidence type="ECO:0000256" key="1">
    <source>
        <dbReference type="ARBA" id="ARBA00004275"/>
    </source>
</evidence>
<dbReference type="InterPro" id="IPR016208">
    <property type="entry name" value="Ald_Oxase/xanthine_DH-like"/>
</dbReference>
<dbReference type="InterPro" id="IPR006058">
    <property type="entry name" value="2Fe2S_fd_BS"/>
</dbReference>
<dbReference type="SUPFAM" id="SSF54292">
    <property type="entry name" value="2Fe-2S ferredoxin-like"/>
    <property type="match status" value="1"/>
</dbReference>
<dbReference type="SMART" id="SM01008">
    <property type="entry name" value="Ald_Xan_dh_C"/>
    <property type="match status" value="1"/>
</dbReference>
<evidence type="ECO:0000256" key="5">
    <source>
        <dbReference type="ARBA" id="ARBA00022630"/>
    </source>
</evidence>
<dbReference type="Pfam" id="PF01315">
    <property type="entry name" value="Ald_Xan_dh_C"/>
    <property type="match status" value="1"/>
</dbReference>
<dbReference type="SUPFAM" id="SSF55447">
    <property type="entry name" value="CO dehydrogenase flavoprotein C-terminal domain-like"/>
    <property type="match status" value="1"/>
</dbReference>
<evidence type="ECO:0000256" key="18">
    <source>
        <dbReference type="PIRSR" id="PIRSR000127-3"/>
    </source>
</evidence>
<feature type="binding site" evidence="18">
    <location>
        <position position="55"/>
    </location>
    <ligand>
        <name>[2Fe-2S] cluster</name>
        <dbReference type="ChEBI" id="CHEBI:190135"/>
        <label>1</label>
    </ligand>
</feature>
<comment type="cofactor">
    <cofactor evidence="13">
        <name>[2Fe-2S] cluster</name>
        <dbReference type="ChEBI" id="CHEBI:190135"/>
    </cofactor>
</comment>
<feature type="binding site" evidence="18">
    <location>
        <position position="119"/>
    </location>
    <ligand>
        <name>[2Fe-2S] cluster</name>
        <dbReference type="ChEBI" id="CHEBI:190135"/>
        <label>2</label>
    </ligand>
</feature>
<dbReference type="Gene3D" id="3.30.390.50">
    <property type="entry name" value="CO dehydrogenase flavoprotein, C-terminal domain"/>
    <property type="match status" value="1"/>
</dbReference>
<dbReference type="InterPro" id="IPR002888">
    <property type="entry name" value="2Fe-2S-bd"/>
</dbReference>
<sequence length="1271" mass="141400">MGQGAYAYGGEPIKNAVEFTINGVSYTVQDEIPPETSLNVFIRDHAKLRGTKSMCHEGGCGVCIIAAEIRGETLAVNSCLVPVLICNGWKIKTIEGIGNKKMGYHRIQSALAGMNGSQCGYCSPGMVMNMYSLMEQNKSLTMKKIENSFGSNICRCTGYRPILDAFKGLASDAEPQLSQHVQDIEEAYKFKTCPNSGKPCKGECEDAEIKNDIVELIKPEEIHMIMYDIQFHKVLTIEKLFNVFTNNPNATYVLNGGNTAHERPQIYLDINDISDLHRVENDANGLILGGNVTLSVVKTTFKKLSKNNGFQYLQYMANHVDLIASVAVRNIGTIAGNLMIKHKHHEFPSDLFLMLETVGAEIHILESPGQKKSVNFMQFLETDMNHKIIYSIMVPALKPEYVYRSYKIMPRAQNAHAHVNAGFLFKLDARQTVLEKPNIIFGGIRHDFLHAIETENFLNGKSLSDKNVFKQAMELLDSELKPDRILPDYSPEFRKTLAQGLFYKFTLDMMFNTVNEKYRSGGHMLKRDLSSGKHDYDTDKKLWPFNKPVPKMESIYQTSGEAEYVNDIPSQPNEVFCAFVSTEYANGKVVSVDAKDALKMNGVVAFLSAKDIPGKNLFINAASKQMLLDFDEVLFVEKDIQYAGQPIGVIVAKTHMLANEAVKKVKVSYADVLKTKPVLTLKDVIASADNSRILPLVNVPAKRKGTDIVQVIKGGFECSNQYHFTMEPQSCVCIPTEDGIDVYPTSQFIDLTQTSIATCLGIPNNRINVNVRRLGGGYGAKISRNALVSCACAVVSYVLNRPARFIMSIESNMITMGKRIPARQEYEVGVDTEGVIQYLNSKTWHNSGCSYNEYSAPFVHLHIDSCYDASTWNLEGSDARTDIPSNTFCRAPGSTEAIAMTENIMDHISHVLDKDPTEVRLNNMTAESKETLVKMIDQLKMSSDYDARVRSIRLYNNDNRWKKRGISLIPIKYPLHLWGQFNALVSIYARDGTVSVVHGGIEMGQGIHTKVAQVAAHTLGIDLDMINVKPSNNMAAPNNSVTGGSLTSESCAHATLKACKELLDRLEPIRKELGNPTWQELVMAAYLKNVDLCAHYMLANDPQKGYPIYGVTVAEVEIDVLTGQHLIRRVDLLEDVGVSMNPEIDLGQVEGAYVMGVGYWTSEDLMFDPNTGLLANYRTWNYKPPGAKDIPIDFRVSFLRNAPNPIGVLRSKAVGEPPLCMSYGVLMALRDAINSARKDAGNTNKWFQLDGPITNEKILMHSLTSKDLMTF</sequence>
<evidence type="ECO:0000256" key="8">
    <source>
        <dbReference type="ARBA" id="ARBA00022827"/>
    </source>
</evidence>
<dbReference type="InterPro" id="IPR036010">
    <property type="entry name" value="2Fe-2S_ferredoxin-like_sf"/>
</dbReference>
<dbReference type="SUPFAM" id="SSF56003">
    <property type="entry name" value="Molybdenum cofactor-binding domain"/>
    <property type="match status" value="1"/>
</dbReference>
<dbReference type="AlphaFoldDB" id="A0AA39FR55"/>
<protein>
    <recommendedName>
        <fullName evidence="15">Indole-3-acetaldehyde oxidase</fullName>
    </recommendedName>
</protein>
<dbReference type="InterPro" id="IPR036884">
    <property type="entry name" value="2Fe-2S-bd_dom_sf"/>
</dbReference>
<evidence type="ECO:0000256" key="10">
    <source>
        <dbReference type="ARBA" id="ARBA00023004"/>
    </source>
</evidence>
<keyword evidence="6 18" id="KW-0001">2Fe-2S</keyword>
<evidence type="ECO:0000256" key="16">
    <source>
        <dbReference type="PIRSR" id="PIRSR000127-1"/>
    </source>
</evidence>
<name>A0AA39FR55_9HYME</name>
<comment type="catalytic activity">
    <reaction evidence="14">
        <text>indole-3-acetaldehyde + O2 + H2O = (indol-3-yl)acetate + H2O2 + H(+)</text>
        <dbReference type="Rhea" id="RHEA:16277"/>
        <dbReference type="ChEBI" id="CHEBI:15377"/>
        <dbReference type="ChEBI" id="CHEBI:15378"/>
        <dbReference type="ChEBI" id="CHEBI:15379"/>
        <dbReference type="ChEBI" id="CHEBI:16240"/>
        <dbReference type="ChEBI" id="CHEBI:18086"/>
        <dbReference type="ChEBI" id="CHEBI:30854"/>
        <dbReference type="EC" id="1.2.3.7"/>
    </reaction>
</comment>
<dbReference type="PROSITE" id="PS51387">
    <property type="entry name" value="FAD_PCMH"/>
    <property type="match status" value="1"/>
</dbReference>
<dbReference type="Pfam" id="PF20256">
    <property type="entry name" value="MoCoBD_2"/>
    <property type="match status" value="1"/>
</dbReference>
<comment type="similarity">
    <text evidence="2">Belongs to the xanthine dehydrogenase family.</text>
</comment>
<dbReference type="GO" id="GO:0071949">
    <property type="term" value="F:FAD binding"/>
    <property type="evidence" value="ECO:0007669"/>
    <property type="project" value="InterPro"/>
</dbReference>
<comment type="caution">
    <text evidence="20">The sequence shown here is derived from an EMBL/GenBank/DDBJ whole genome shotgun (WGS) entry which is preliminary data.</text>
</comment>
<reference evidence="20" key="2">
    <citation type="submission" date="2023-03" db="EMBL/GenBank/DDBJ databases">
        <authorList>
            <person name="Inwood S.N."/>
            <person name="Skelly J.G."/>
            <person name="Guhlin J."/>
            <person name="Harrop T.W.R."/>
            <person name="Goldson S.G."/>
            <person name="Dearden P.K."/>
        </authorList>
    </citation>
    <scope>NUCLEOTIDE SEQUENCE</scope>
    <source>
        <strain evidence="20">Irish</strain>
        <tissue evidence="20">Whole body</tissue>
    </source>
</reference>
<dbReference type="SMART" id="SM01092">
    <property type="entry name" value="CO_deh_flav_C"/>
    <property type="match status" value="1"/>
</dbReference>
<dbReference type="Pfam" id="PF03450">
    <property type="entry name" value="CO_deh_flav_C"/>
    <property type="match status" value="1"/>
</dbReference>
<feature type="domain" description="FAD-binding PCMH-type" evidence="19">
    <location>
        <begin position="224"/>
        <end position="399"/>
    </location>
</feature>
<dbReference type="Gene3D" id="3.90.1170.50">
    <property type="entry name" value="Aldehyde oxidase/xanthine dehydrogenase, a/b hammerhead"/>
    <property type="match status" value="1"/>
</dbReference>
<keyword evidence="7 18" id="KW-0479">Metal-binding</keyword>
<keyword evidence="11 18" id="KW-0411">Iron-sulfur</keyword>
<dbReference type="FunFam" id="3.30.365.10:FF:000001">
    <property type="entry name" value="Xanthine dehydrogenase oxidase"/>
    <property type="match status" value="1"/>
</dbReference>
<evidence type="ECO:0000256" key="9">
    <source>
        <dbReference type="ARBA" id="ARBA00023002"/>
    </source>
</evidence>
<dbReference type="InterPro" id="IPR016166">
    <property type="entry name" value="FAD-bd_PCMH"/>
</dbReference>
<dbReference type="FunFam" id="3.30.390.50:FF:000003">
    <property type="entry name" value="Aldehyde oxidase1"/>
    <property type="match status" value="1"/>
</dbReference>
<keyword evidence="9" id="KW-0560">Oxidoreductase</keyword>
<dbReference type="InterPro" id="IPR036856">
    <property type="entry name" value="Ald_Oxase/Xan_DH_a/b_sf"/>
</dbReference>
<feature type="binding site" evidence="18">
    <location>
        <position position="1044"/>
    </location>
    <ligand>
        <name>Mo-molybdopterin</name>
        <dbReference type="ChEBI" id="CHEBI:71302"/>
    </ligand>
    <ligandPart>
        <name>Mo</name>
        <dbReference type="ChEBI" id="CHEBI:28685"/>
    </ligandPart>
</feature>
<evidence type="ECO:0000256" key="14">
    <source>
        <dbReference type="ARBA" id="ARBA00052415"/>
    </source>
</evidence>
<dbReference type="GO" id="GO:0051537">
    <property type="term" value="F:2 iron, 2 sulfur cluster binding"/>
    <property type="evidence" value="ECO:0007669"/>
    <property type="project" value="UniProtKB-KW"/>
</dbReference>
<dbReference type="PROSITE" id="PS00197">
    <property type="entry name" value="2FE2S_FER_1"/>
    <property type="match status" value="1"/>
</dbReference>
<dbReference type="InterPro" id="IPR012675">
    <property type="entry name" value="Beta-grasp_dom_sf"/>
</dbReference>
<feature type="binding site" evidence="18">
    <location>
        <position position="60"/>
    </location>
    <ligand>
        <name>[2Fe-2S] cluster</name>
        <dbReference type="ChEBI" id="CHEBI:190135"/>
        <label>1</label>
    </ligand>
</feature>
<evidence type="ECO:0000256" key="17">
    <source>
        <dbReference type="PIRSR" id="PIRSR000127-2"/>
    </source>
</evidence>
<evidence type="ECO:0000256" key="4">
    <source>
        <dbReference type="ARBA" id="ARBA00022505"/>
    </source>
</evidence>
<evidence type="ECO:0000313" key="21">
    <source>
        <dbReference type="Proteomes" id="UP001168990"/>
    </source>
</evidence>
<dbReference type="Pfam" id="PF02738">
    <property type="entry name" value="MoCoBD_1"/>
    <property type="match status" value="1"/>
</dbReference>
<dbReference type="FunFam" id="3.30.365.10:FF:000008">
    <property type="entry name" value="Aldehyde oxidase1"/>
    <property type="match status" value="1"/>
</dbReference>
<dbReference type="PANTHER" id="PTHR11908:SF132">
    <property type="entry name" value="ALDEHYDE OXIDASE 1-RELATED"/>
    <property type="match status" value="1"/>
</dbReference>